<dbReference type="Gene3D" id="3.90.1720.10">
    <property type="entry name" value="endopeptidase domain like (from Nostoc punctiforme)"/>
    <property type="match status" value="1"/>
</dbReference>
<dbReference type="InterPro" id="IPR051202">
    <property type="entry name" value="Peptidase_C40"/>
</dbReference>
<keyword evidence="3" id="KW-0378">Hydrolase</keyword>
<evidence type="ECO:0000256" key="1">
    <source>
        <dbReference type="ARBA" id="ARBA00007074"/>
    </source>
</evidence>
<dbReference type="Pfam" id="PF00877">
    <property type="entry name" value="NLPC_P60"/>
    <property type="match status" value="1"/>
</dbReference>
<comment type="similarity">
    <text evidence="1">Belongs to the peptidase C40 family.</text>
</comment>
<proteinExistence type="inferred from homology"/>
<keyword evidence="5" id="KW-0175">Coiled coil</keyword>
<comment type="caution">
    <text evidence="8">The sequence shown here is derived from an EMBL/GenBank/DDBJ whole genome shotgun (WGS) entry which is preliminary data.</text>
</comment>
<dbReference type="GO" id="GO:0006508">
    <property type="term" value="P:proteolysis"/>
    <property type="evidence" value="ECO:0007669"/>
    <property type="project" value="UniProtKB-KW"/>
</dbReference>
<evidence type="ECO:0000256" key="3">
    <source>
        <dbReference type="ARBA" id="ARBA00022801"/>
    </source>
</evidence>
<dbReference type="PROSITE" id="PS51935">
    <property type="entry name" value="NLPC_P60"/>
    <property type="match status" value="1"/>
</dbReference>
<keyword evidence="6" id="KW-0812">Transmembrane</keyword>
<reference evidence="8 9" key="1">
    <citation type="submission" date="2018-11" db="EMBL/GenBank/DDBJ databases">
        <title>Genome sequencing and assembly of Clostridium tagluense strain A121.</title>
        <authorList>
            <person name="Murakami T."/>
            <person name="Segawa T."/>
            <person name="Shcherbakova V.A."/>
            <person name="Mori H."/>
            <person name="Yoshimura Y."/>
        </authorList>
    </citation>
    <scope>NUCLEOTIDE SEQUENCE [LARGE SCALE GENOMIC DNA]</scope>
    <source>
        <strain evidence="8 9">A121</strain>
    </source>
</reference>
<dbReference type="InterPro" id="IPR010090">
    <property type="entry name" value="Phage_tape_meas"/>
</dbReference>
<dbReference type="SUPFAM" id="SSF54001">
    <property type="entry name" value="Cysteine proteinases"/>
    <property type="match status" value="1"/>
</dbReference>
<keyword evidence="4" id="KW-0788">Thiol protease</keyword>
<evidence type="ECO:0000256" key="2">
    <source>
        <dbReference type="ARBA" id="ARBA00022670"/>
    </source>
</evidence>
<feature type="transmembrane region" description="Helical" evidence="6">
    <location>
        <begin position="819"/>
        <end position="838"/>
    </location>
</feature>
<keyword evidence="6" id="KW-0472">Membrane</keyword>
<dbReference type="PANTHER" id="PTHR47053:SF1">
    <property type="entry name" value="MUREIN DD-ENDOPEPTIDASE MEPH-RELATED"/>
    <property type="match status" value="1"/>
</dbReference>
<evidence type="ECO:0000256" key="4">
    <source>
        <dbReference type="ARBA" id="ARBA00022807"/>
    </source>
</evidence>
<dbReference type="InterPro" id="IPR038765">
    <property type="entry name" value="Papain-like_cys_pep_sf"/>
</dbReference>
<dbReference type="Pfam" id="PF10145">
    <property type="entry name" value="PhageMin_Tail"/>
    <property type="match status" value="1"/>
</dbReference>
<organism evidence="8 9">
    <name type="scientific">Clostridium tagluense</name>
    <dbReference type="NCBI Taxonomy" id="360422"/>
    <lineage>
        <taxon>Bacteria</taxon>
        <taxon>Bacillati</taxon>
        <taxon>Bacillota</taxon>
        <taxon>Clostridia</taxon>
        <taxon>Eubacteriales</taxon>
        <taxon>Clostridiaceae</taxon>
        <taxon>Clostridium</taxon>
    </lineage>
</organism>
<dbReference type="Proteomes" id="UP000287872">
    <property type="component" value="Unassembled WGS sequence"/>
</dbReference>
<accession>A0A401ULP4</accession>
<protein>
    <recommendedName>
        <fullName evidence="7">NlpC/P60 domain-containing protein</fullName>
    </recommendedName>
</protein>
<feature type="coiled-coil region" evidence="5">
    <location>
        <begin position="1965"/>
        <end position="2032"/>
    </location>
</feature>
<dbReference type="NCBIfam" id="TIGR01760">
    <property type="entry name" value="tape_meas_TP901"/>
    <property type="match status" value="1"/>
</dbReference>
<gene>
    <name evidence="8" type="ORF">Ctaglu_20720</name>
</gene>
<keyword evidence="6" id="KW-1133">Transmembrane helix</keyword>
<feature type="coiled-coil region" evidence="5">
    <location>
        <begin position="1875"/>
        <end position="1910"/>
    </location>
</feature>
<dbReference type="PANTHER" id="PTHR47053">
    <property type="entry name" value="MUREIN DD-ENDOPEPTIDASE MEPH-RELATED"/>
    <property type="match status" value="1"/>
</dbReference>
<evidence type="ECO:0000256" key="6">
    <source>
        <dbReference type="SAM" id="Phobius"/>
    </source>
</evidence>
<feature type="domain" description="NlpC/P60" evidence="7">
    <location>
        <begin position="1443"/>
        <end position="1568"/>
    </location>
</feature>
<feature type="transmembrane region" description="Helical" evidence="6">
    <location>
        <begin position="859"/>
        <end position="876"/>
    </location>
</feature>
<feature type="coiled-coil region" evidence="5">
    <location>
        <begin position="1649"/>
        <end position="1676"/>
    </location>
</feature>
<evidence type="ECO:0000256" key="5">
    <source>
        <dbReference type="SAM" id="Coils"/>
    </source>
</evidence>
<dbReference type="EMBL" id="BHYK01000010">
    <property type="protein sequence ID" value="GCD10449.1"/>
    <property type="molecule type" value="Genomic_DNA"/>
</dbReference>
<evidence type="ECO:0000313" key="9">
    <source>
        <dbReference type="Proteomes" id="UP000287872"/>
    </source>
</evidence>
<dbReference type="InterPro" id="IPR000064">
    <property type="entry name" value="NLP_P60_dom"/>
</dbReference>
<name>A0A401ULP4_9CLOT</name>
<keyword evidence="2" id="KW-0645">Protease</keyword>
<dbReference type="GO" id="GO:0008234">
    <property type="term" value="F:cysteine-type peptidase activity"/>
    <property type="evidence" value="ECO:0007669"/>
    <property type="project" value="UniProtKB-KW"/>
</dbReference>
<dbReference type="RefSeq" id="WP_125001107.1">
    <property type="nucleotide sequence ID" value="NZ_BHYK01000010.1"/>
</dbReference>
<keyword evidence="9" id="KW-1185">Reference proteome</keyword>
<evidence type="ECO:0000313" key="8">
    <source>
        <dbReference type="EMBL" id="GCD10449.1"/>
    </source>
</evidence>
<evidence type="ECO:0000259" key="7">
    <source>
        <dbReference type="PROSITE" id="PS51935"/>
    </source>
</evidence>
<dbReference type="OrthoDB" id="9809488at2"/>
<sequence length="2339" mass="258471">MGELDIKFDISFNEKNSDKNLKNVLKMLETNNKIALSLDANALSSIKTQIESMQKKLGEGTGTKLAVTFDKEKLDSQLSNIKAKLEKLGNTDVKVNWAKNNNDAIITYNNSLNTAIKETYTLGEATRKVNDTVISSTVFKKNVDEFKNANKNLYEDLEKRAQAIKTATGTKASIQITDDGKSGKINGAVLTWTDNVGKLQKEYYKLQTTITETNATIKTTSSFANTKNTFTDNIQKSITMLNSFSKELNKIKTKNTGLDVKTGENTGFNSNYTSTLKKINALKSAGVSISEEDKNKVTEMLSLLSRENDAISKNIASERIKEKAMQDEIQRVSKLGELKNVSVPTGMFGKSSEEIKAWVTSISGADAKINSFKKSADTLQAPFAQMVITTRNSSNELRQETVILDSNTNSLYRNEVALKTNTSRNVDFMDKVKNAWSTVTAFASISALMYKGIQEVQSGIQTVIELNSALTSINMTMEMSSTEMNTLTTESQNMAKQMGISIEEVMNAVKVYANANENVQSILDKTKADIMLATASGMNTTETTDAIQAIMNQFELETEGSAERIANTLEKVSANMPMDFGRGIKEMTEGIKISGSVAKDAGFELEQYEGVLGNIISRTRLSGSVVGNGLKTVMARLGKAKTGDASVEEISKAEGAYRQSGIELRDKSTGEFREIPKVLDELSVKWKTMTNVQKNYITEVSAGIKQGNIFKNMMNGWTDSTALYAKALDSSNFAQERQAIYLESTKAKIQQFKTAMDVMWQNTISSKGMNDIISVTTVLAKTFLNLKGIILLVATAFAVFNGQAIVSSIGAMLSGVGATVSYIAGLFALTGAEAMASITTTKLAYDIRLLGTAMLENPLGIALVAMTAMIAGLVLYKNHLENVKKANDELFESSKKIEKQRGDASVLLMKMDSLQKQANDTSDVKKSTQAKSDLLEVQKQMATILPNTTSGFTDEGVAVSENTSLIREQLELKKQEMVLNAQKFMNENKGMSELATKYAQAKKDVLALKVAQAQGKKTITVQNDYKDGSKTATVEVDISKALEEKNKFMQDSISLMGQYNVYSDILNKNTGSSMQAITLETKAIDANTKSTEDNASATGSSTVKVSDFATAMGTMSELMKTAKVNISEANSILDQHTKSNEWDLEAIIKLSDKYPDLLECIGNDASMTEKLRTIKEKEKNTVLDSLRKQVLANNAMVDSLATAYGVDVKNKAMAEGAKNQSVINAIKIRIQAYQTEMDAISTTSQASNKLALSKGLNSWLSSGKILETADGDKAKTDALKAKIAQSQTDLKNLTTATENYNKLKTVSGNLDKYLTSTGDDLNDGTKERIKAEKADTAQQKELTAQQKLLTAETKRATNATKDYETAMKSLSIQLKAQDISLGKLNENSSKYRSGLEKKAELLKADIKLTEQSIITNTKNAKALMNIEGKPNTSNTISSKNVASSAGQAVVNEAKKYLGTPYVWGGTNQEGFDCSGLVQFVYKKLGKDISRTTTTQINEGSKIAKKDLQVGDTVFFGNPSEPHHEGIYVGSGQYLHAPRTGDVVKISDLNSRSDFAGARRMVSGGTSIPSEIQGFMGDSTTDGGSDKILSEIENQRSHLVDAREELDKLKIEVLKSKVGVFDEQVAIYDKYINLNKAKSERFEVGSIGHTKAMNDELQAMTNKYINLTKKTQLLNEEIKSGGYDEKTVSDLKTQLLDTDSAYLDIYNNIRTLTKEIYANAFAENDKLLAKFESDAKKVDDSISLLGTIDTVKEMGKQLSLITDKKVIKLSELVKINHEMEALNEELKTINSTTTQGEIRLKAVTDRLKSLAETQVNLEISITTDEESINSIPEQIKSKLMEEANFVKSMQDKIGEVIKKRYEEEQKLAKENLDLKIKAREKEHKNIIAKLNEEKNAYKEFYELKLQDLDREKGQSQYESKISDLVKAKMILQKEYDSLLMDDSLGSKARRSELKEELSNSQEGINREQYDRNIELQKDNISALLKAEENKTDKEIKGKEELYDKDKEAFDISLKQIEKKYENLLKAENIYRESTKILIDNQYTDEEGHIIKLTELMTKFTDEWGDGLSAVGDKIKTELLDNIAKAQGYLGVESKTTKDERTQIKDMTDMSVYIDGIVYSLSEINGNPDKYKDIVANAKVVYVKGMNDEIWDDKASNANSTNKSMIESSEKKRIKEMKVMSAYVDGAIYSLNDLNSNPDKYKNITDKAKVVYIKGMDGDIWDGKTNKKESFSEGGVIDYTGDAKVHGSPNNSEVVFNSKQALGLYNFVKTMPVQSFNRNAISPPQFSQQSMESVVHLSVDNLINVNGNVDKESLPTLKEISKFVIGDIQKELNKTGIYRRV</sequence>